<dbReference type="GO" id="GO:0008883">
    <property type="term" value="F:glutamyl-tRNA reductase activity"/>
    <property type="evidence" value="ECO:0007669"/>
    <property type="project" value="UniProtKB-UniRule"/>
</dbReference>
<dbReference type="GO" id="GO:0050661">
    <property type="term" value="F:NADP binding"/>
    <property type="evidence" value="ECO:0007669"/>
    <property type="project" value="InterPro"/>
</dbReference>
<comment type="domain">
    <text evidence="9">Possesses an unusual extended V-shaped dimeric structure with each monomer consisting of three distinct domains arranged along a curved 'spinal' alpha-helix. The N-terminal catalytic domain specifically recognizes the glutamate moiety of the substrate. The second domain is the NADPH-binding domain, and the third C-terminal domain is responsible for dimerization.</text>
</comment>
<dbReference type="EC" id="1.2.1.70" evidence="3 9"/>
<evidence type="ECO:0000313" key="20">
    <source>
        <dbReference type="Proteomes" id="UP000501692"/>
    </source>
</evidence>
<dbReference type="EMBL" id="AP021936">
    <property type="protein sequence ID" value="BBQ49965.1"/>
    <property type="molecule type" value="Genomic_DNA"/>
</dbReference>
<evidence type="ECO:0000256" key="6">
    <source>
        <dbReference type="ARBA" id="ARBA00023244"/>
    </source>
</evidence>
<feature type="active site" description="Nucleophile" evidence="9 10">
    <location>
        <position position="50"/>
    </location>
</feature>
<evidence type="ECO:0000256" key="4">
    <source>
        <dbReference type="ARBA" id="ARBA00022857"/>
    </source>
</evidence>
<dbReference type="InterPro" id="IPR015896">
    <property type="entry name" value="4pyrrol_synth_GluRdtase_dimer"/>
</dbReference>
<evidence type="ECO:0000256" key="5">
    <source>
        <dbReference type="ARBA" id="ARBA00023002"/>
    </source>
</evidence>
<dbReference type="PANTHER" id="PTHR43013:SF1">
    <property type="entry name" value="GLUTAMYL-TRNA REDUCTASE"/>
    <property type="match status" value="1"/>
</dbReference>
<proteinExistence type="inferred from homology"/>
<dbReference type="HAMAP" id="MF_00087">
    <property type="entry name" value="Glu_tRNA_reductase"/>
    <property type="match status" value="1"/>
</dbReference>
<comment type="pathway">
    <text evidence="1 9 14">Porphyrin-containing compound metabolism; protoporphyrin-IX biosynthesis; 5-aminolevulinate from L-glutamyl-tRNA(Glu): step 1/2.</text>
</comment>
<dbReference type="Pfam" id="PF00745">
    <property type="entry name" value="GlutR_dimer"/>
    <property type="match status" value="1"/>
</dbReference>
<dbReference type="InterPro" id="IPR006151">
    <property type="entry name" value="Shikm_DH/Glu-tRNA_Rdtase"/>
</dbReference>
<evidence type="ECO:0000256" key="1">
    <source>
        <dbReference type="ARBA" id="ARBA00005059"/>
    </source>
</evidence>
<dbReference type="Proteomes" id="UP000515758">
    <property type="component" value="Chromosome"/>
</dbReference>
<evidence type="ECO:0000259" key="17">
    <source>
        <dbReference type="Pfam" id="PF05201"/>
    </source>
</evidence>
<keyword evidence="6 9" id="KW-0627">Porphyrin biosynthesis</keyword>
<comment type="catalytic activity">
    <reaction evidence="7 9 14">
        <text>(S)-4-amino-5-oxopentanoate + tRNA(Glu) + NADP(+) = L-glutamyl-tRNA(Glu) + NADPH + H(+)</text>
        <dbReference type="Rhea" id="RHEA:12344"/>
        <dbReference type="Rhea" id="RHEA-COMP:9663"/>
        <dbReference type="Rhea" id="RHEA-COMP:9680"/>
        <dbReference type="ChEBI" id="CHEBI:15378"/>
        <dbReference type="ChEBI" id="CHEBI:57501"/>
        <dbReference type="ChEBI" id="CHEBI:57783"/>
        <dbReference type="ChEBI" id="CHEBI:58349"/>
        <dbReference type="ChEBI" id="CHEBI:78442"/>
        <dbReference type="ChEBI" id="CHEBI:78520"/>
        <dbReference type="EC" id="1.2.1.70"/>
    </reaction>
</comment>
<name>A0A1C2WH80_ACIPI</name>
<evidence type="ECO:0000259" key="15">
    <source>
        <dbReference type="Pfam" id="PF00745"/>
    </source>
</evidence>
<keyword evidence="5 9" id="KW-0560">Oxidoreductase</keyword>
<reference evidence="18 21" key="1">
    <citation type="submission" date="2019-12" db="EMBL/GenBank/DDBJ databases">
        <title>complete genome sequences of Acinetobacter pittii str. WP2-W18-ESBL-11 isolated from wastewater treatment plant effluent.</title>
        <authorList>
            <person name="Sekizuka T."/>
            <person name="Itokawa K."/>
            <person name="Yatsu K."/>
            <person name="Inamine Y."/>
            <person name="Kuroda M."/>
        </authorList>
    </citation>
    <scope>NUCLEOTIDE SEQUENCE [LARGE SCALE GENOMIC DNA]</scope>
    <source>
        <strain evidence="18 21">WP2-W18-ESBL-11</strain>
    </source>
</reference>
<comment type="subunit">
    <text evidence="9">Homodimer.</text>
</comment>
<evidence type="ECO:0000256" key="3">
    <source>
        <dbReference type="ARBA" id="ARBA00012970"/>
    </source>
</evidence>
<dbReference type="RefSeq" id="WP_005803203.1">
    <property type="nucleotide sequence ID" value="NZ_AP021936.1"/>
</dbReference>
<dbReference type="InterPro" id="IPR000343">
    <property type="entry name" value="4pyrrol_synth_GluRdtase"/>
</dbReference>
<feature type="binding site" evidence="9 11">
    <location>
        <position position="105"/>
    </location>
    <ligand>
        <name>substrate</name>
    </ligand>
</feature>
<dbReference type="FunFam" id="3.40.50.720:FF:000031">
    <property type="entry name" value="Glutamyl-tRNA reductase"/>
    <property type="match status" value="1"/>
</dbReference>
<reference evidence="19 20" key="2">
    <citation type="submission" date="2020-03" db="EMBL/GenBank/DDBJ databases">
        <authorList>
            <person name="Zhang L."/>
            <person name="Han X."/>
            <person name="Chen Y."/>
            <person name="Yu Y."/>
        </authorList>
    </citation>
    <scope>NUCLEOTIDE SEQUENCE [LARGE SCALE GENOMIC DNA]</scope>
    <source>
        <strain evidence="19 20">A1254</strain>
    </source>
</reference>
<dbReference type="Pfam" id="PF01488">
    <property type="entry name" value="Shikimate_DH"/>
    <property type="match status" value="1"/>
</dbReference>
<feature type="binding site" evidence="9 11">
    <location>
        <position position="116"/>
    </location>
    <ligand>
        <name>substrate</name>
    </ligand>
</feature>
<dbReference type="SUPFAM" id="SSF69075">
    <property type="entry name" value="Glutamyl tRNA-reductase dimerization domain"/>
    <property type="match status" value="1"/>
</dbReference>
<evidence type="ECO:0000259" key="16">
    <source>
        <dbReference type="Pfam" id="PF01488"/>
    </source>
</evidence>
<evidence type="ECO:0000313" key="19">
    <source>
        <dbReference type="EMBL" id="QIT18879.1"/>
    </source>
</evidence>
<organism evidence="19 20">
    <name type="scientific">Acinetobacter pittii</name>
    <name type="common">Acinetobacter genomosp. 3</name>
    <dbReference type="NCBI Taxonomy" id="48296"/>
    <lineage>
        <taxon>Bacteria</taxon>
        <taxon>Pseudomonadati</taxon>
        <taxon>Pseudomonadota</taxon>
        <taxon>Gammaproteobacteria</taxon>
        <taxon>Moraxellales</taxon>
        <taxon>Moraxellaceae</taxon>
        <taxon>Acinetobacter</taxon>
        <taxon>Acinetobacter calcoaceticus/baumannii complex</taxon>
    </lineage>
</organism>
<evidence type="ECO:0000256" key="9">
    <source>
        <dbReference type="HAMAP-Rule" id="MF_00087"/>
    </source>
</evidence>
<dbReference type="InterPro" id="IPR036343">
    <property type="entry name" value="GluRdtase_N_sf"/>
</dbReference>
<dbReference type="CDD" id="cd05213">
    <property type="entry name" value="NAD_bind_Glutamyl_tRNA_reduct"/>
    <property type="match status" value="1"/>
</dbReference>
<gene>
    <name evidence="9 18" type="primary">hemA</name>
    <name evidence="19" type="ORF">G8E09_14790</name>
    <name evidence="18" type="ORF">WP2W18E11_29630</name>
</gene>
<dbReference type="SUPFAM" id="SSF51735">
    <property type="entry name" value="NAD(P)-binding Rossmann-fold domains"/>
    <property type="match status" value="1"/>
</dbReference>
<accession>A0A1H8RHD7</accession>
<dbReference type="EMBL" id="CP049806">
    <property type="protein sequence ID" value="QIT18879.1"/>
    <property type="molecule type" value="Genomic_DNA"/>
</dbReference>
<dbReference type="InterPro" id="IPR036291">
    <property type="entry name" value="NAD(P)-bd_dom_sf"/>
</dbReference>
<protein>
    <recommendedName>
        <fullName evidence="8 9">Glutamyl-tRNA reductase</fullName>
        <shortName evidence="9">GluTR</shortName>
        <ecNumber evidence="3 9">1.2.1.70</ecNumber>
    </recommendedName>
</protein>
<dbReference type="InterPro" id="IPR015895">
    <property type="entry name" value="4pyrrol_synth_GluRdtase_N"/>
</dbReference>
<comment type="miscellaneous">
    <text evidence="9">During catalysis, the active site Cys acts as a nucleophile attacking the alpha-carbonyl group of tRNA-bound glutamate with the formation of a thioester intermediate between enzyme and glutamate, and the concomitant release of tRNA(Glu). The thioester intermediate is finally reduced by direct hydride transfer from NADPH, to form the product GSA.</text>
</comment>
<evidence type="ECO:0000256" key="8">
    <source>
        <dbReference type="ARBA" id="ARBA00068659"/>
    </source>
</evidence>
<comment type="function">
    <text evidence="9">Catalyzes the NADPH-dependent reduction of glutamyl-tRNA(Glu) to glutamate 1-semialdehyde (GSA).</text>
</comment>
<feature type="binding site" evidence="9 11">
    <location>
        <begin position="49"/>
        <end position="52"/>
    </location>
    <ligand>
        <name>substrate</name>
    </ligand>
</feature>
<feature type="binding site" evidence="9 11">
    <location>
        <begin position="110"/>
        <end position="112"/>
    </location>
    <ligand>
        <name>substrate</name>
    </ligand>
</feature>
<feature type="domain" description="Tetrapyrrole biosynthesis glutamyl-tRNA reductase dimerisation" evidence="15">
    <location>
        <begin position="320"/>
        <end position="413"/>
    </location>
</feature>
<accession>A0A1C2WH80</accession>
<feature type="domain" description="Glutamyl-tRNA reductase N-terminal" evidence="17">
    <location>
        <begin position="6"/>
        <end position="152"/>
    </location>
</feature>
<dbReference type="AlphaFoldDB" id="A0A1C2WH80"/>
<dbReference type="InterPro" id="IPR018214">
    <property type="entry name" value="GluRdtase_CS"/>
</dbReference>
<evidence type="ECO:0000256" key="14">
    <source>
        <dbReference type="RuleBase" id="RU000584"/>
    </source>
</evidence>
<evidence type="ECO:0000313" key="18">
    <source>
        <dbReference type="EMBL" id="BBQ49965.1"/>
    </source>
</evidence>
<dbReference type="GO" id="GO:0019353">
    <property type="term" value="P:protoporphyrinogen IX biosynthetic process from glutamate"/>
    <property type="evidence" value="ECO:0007669"/>
    <property type="project" value="TreeGrafter"/>
</dbReference>
<feature type="binding site" evidence="9 12">
    <location>
        <begin position="185"/>
        <end position="190"/>
    </location>
    <ligand>
        <name>NADP(+)</name>
        <dbReference type="ChEBI" id="CHEBI:58349"/>
    </ligand>
</feature>
<feature type="domain" description="Quinate/shikimate 5-dehydrogenase/glutamyl-tRNA reductase" evidence="16">
    <location>
        <begin position="168"/>
        <end position="306"/>
    </location>
</feature>
<dbReference type="Gene3D" id="3.30.460.30">
    <property type="entry name" value="Glutamyl-tRNA reductase, N-terminal domain"/>
    <property type="match status" value="1"/>
</dbReference>
<dbReference type="Gene3D" id="3.40.50.720">
    <property type="entry name" value="NAD(P)-binding Rossmann-like Domain"/>
    <property type="match status" value="1"/>
</dbReference>
<dbReference type="Proteomes" id="UP000501692">
    <property type="component" value="Chromosome"/>
</dbReference>
<dbReference type="FunFam" id="3.30.460.30:FF:000001">
    <property type="entry name" value="Glutamyl-tRNA reductase"/>
    <property type="match status" value="1"/>
</dbReference>
<comment type="similarity">
    <text evidence="2 9 14">Belongs to the glutamyl-tRNA reductase family.</text>
</comment>
<dbReference type="PANTHER" id="PTHR43013">
    <property type="entry name" value="GLUTAMYL-TRNA REDUCTASE"/>
    <property type="match status" value="1"/>
</dbReference>
<evidence type="ECO:0000256" key="7">
    <source>
        <dbReference type="ARBA" id="ARBA00047464"/>
    </source>
</evidence>
<dbReference type="PROSITE" id="PS00747">
    <property type="entry name" value="GLUTR"/>
    <property type="match status" value="1"/>
</dbReference>
<dbReference type="Pfam" id="PF05201">
    <property type="entry name" value="GlutR_N"/>
    <property type="match status" value="1"/>
</dbReference>
<dbReference type="NCBIfam" id="TIGR01035">
    <property type="entry name" value="hemA"/>
    <property type="match status" value="1"/>
</dbReference>
<feature type="site" description="Important for activity" evidence="9 13">
    <location>
        <position position="95"/>
    </location>
</feature>
<evidence type="ECO:0000256" key="12">
    <source>
        <dbReference type="PIRSR" id="PIRSR000445-3"/>
    </source>
</evidence>
<dbReference type="UniPathway" id="UPA00251">
    <property type="reaction ID" value="UER00316"/>
</dbReference>
<dbReference type="SUPFAM" id="SSF69742">
    <property type="entry name" value="Glutamyl tRNA-reductase catalytic, N-terminal domain"/>
    <property type="match status" value="1"/>
</dbReference>
<evidence type="ECO:0000256" key="10">
    <source>
        <dbReference type="PIRSR" id="PIRSR000445-1"/>
    </source>
</evidence>
<evidence type="ECO:0000256" key="13">
    <source>
        <dbReference type="PIRSR" id="PIRSR000445-4"/>
    </source>
</evidence>
<dbReference type="PIRSF" id="PIRSF000445">
    <property type="entry name" value="4pyrrol_synth_GluRdtase"/>
    <property type="match status" value="1"/>
</dbReference>
<evidence type="ECO:0000313" key="21">
    <source>
        <dbReference type="Proteomes" id="UP000515758"/>
    </source>
</evidence>
<keyword evidence="4 9" id="KW-0521">NADP</keyword>
<evidence type="ECO:0000256" key="2">
    <source>
        <dbReference type="ARBA" id="ARBA00005916"/>
    </source>
</evidence>
<evidence type="ECO:0000256" key="11">
    <source>
        <dbReference type="PIRSR" id="PIRSR000445-2"/>
    </source>
</evidence>
<dbReference type="InterPro" id="IPR036453">
    <property type="entry name" value="GluRdtase_dimer_dom_sf"/>
</dbReference>
<sequence>MSFFALGVNHQTASVELREQIAFNAERLSRLLAEQRHHQNLKDLVVVSTCNRTEVYAMAENAESLLKWLADANNIDVKQLIHHVYRYENTQAITHLMRVASGLDSLMLGEPQILGQVKSALALSKEAQTVSPELNSVFEYAFYAAKRVRSETAVGSHAVSMGYAVAQLALQVFSKPEKLTVMVVAAGEMNSLVAKHLAEMGVAKIIICNRSRERADQLAQEIAHQVEVEIIEFSALAENLYRADVVSSCTGSLYQVIAYSDVKAALKKRRYQQMLMVDLAVPRDIDPKVEALDGVYLYGVDDLQSVIDENLAQRRQAAVEAEVMVNQLATQLITHQKVKEAGSTIHAYRQHSEEISQQELTHALEALHHGENAEQVLQQFAHRLTQKLMHPTSILLREAAKAENPDYFEWLQQHLQDVFDHERKPKH</sequence>